<proteinExistence type="predicted"/>
<comment type="caution">
    <text evidence="2">The sequence shown here is derived from an EMBL/GenBank/DDBJ whole genome shotgun (WGS) entry which is preliminary data.</text>
</comment>
<dbReference type="EMBL" id="DMVW01000054">
    <property type="protein sequence ID" value="HAR51347.1"/>
    <property type="molecule type" value="Genomic_DNA"/>
</dbReference>
<name>A0A348W9Y5_9RHOB</name>
<accession>A0A348W9Y5</accession>
<gene>
    <name evidence="2" type="ORF">DCS45_05645</name>
</gene>
<keyword evidence="1" id="KW-0472">Membrane</keyword>
<organism evidence="2 3">
    <name type="scientific">Roseovarius nubinhibens</name>
    <dbReference type="NCBI Taxonomy" id="314263"/>
    <lineage>
        <taxon>Bacteria</taxon>
        <taxon>Pseudomonadati</taxon>
        <taxon>Pseudomonadota</taxon>
        <taxon>Alphaproteobacteria</taxon>
        <taxon>Rhodobacterales</taxon>
        <taxon>Roseobacteraceae</taxon>
        <taxon>Roseovarius</taxon>
    </lineage>
</organism>
<dbReference type="AlphaFoldDB" id="A0A348W9Y5"/>
<keyword evidence="1" id="KW-1133">Transmembrane helix</keyword>
<evidence type="ECO:0000256" key="1">
    <source>
        <dbReference type="SAM" id="Phobius"/>
    </source>
</evidence>
<reference evidence="2 3" key="1">
    <citation type="journal article" date="2018" name="Nat. Biotechnol.">
        <title>A standardized bacterial taxonomy based on genome phylogeny substantially revises the tree of life.</title>
        <authorList>
            <person name="Parks D.H."/>
            <person name="Chuvochina M."/>
            <person name="Waite D.W."/>
            <person name="Rinke C."/>
            <person name="Skarshewski A."/>
            <person name="Chaumeil P.A."/>
            <person name="Hugenholtz P."/>
        </authorList>
    </citation>
    <scope>NUCLEOTIDE SEQUENCE [LARGE SCALE GENOMIC DNA]</scope>
    <source>
        <strain evidence="2">UBA9169</strain>
    </source>
</reference>
<keyword evidence="1" id="KW-0812">Transmembrane</keyword>
<evidence type="ECO:0000313" key="3">
    <source>
        <dbReference type="Proteomes" id="UP000264719"/>
    </source>
</evidence>
<dbReference type="Pfam" id="PF11902">
    <property type="entry name" value="DUF3422"/>
    <property type="match status" value="1"/>
</dbReference>
<dbReference type="Proteomes" id="UP000264719">
    <property type="component" value="Unassembled WGS sequence"/>
</dbReference>
<feature type="transmembrane region" description="Helical" evidence="1">
    <location>
        <begin position="302"/>
        <end position="321"/>
    </location>
</feature>
<evidence type="ECO:0000313" key="2">
    <source>
        <dbReference type="EMBL" id="HAR51347.1"/>
    </source>
</evidence>
<sequence>GATHYSGKIGRHTLRWESHTEFVTYTVFAEGAGQRPFDPAEASVLPEDWLAEAPGVRITSALIRVVPWKDKENARAAIADHFVAESVAVARVLDNAAVIASDFRIDEAGHQRILVIAAPSIGPNRVGRIVTRLCEIETYKSMSMLGFSRVRSLEPRMGEIDARLSRMIEEMTGGGSSSEETLRVLLDISAELEAMVARASFRFGATAAYERIVTQRINVLREERFEGRQTFTEFMMRRYQPAMRTVESTQARLAAMADRARRAGELLRTRVEVERSAQNQSLLESMDQRADMQLKLQKTVEGLSVVAISYYAVSLAGYLLYPLAAGLGMSKGVLTALVTLPIILAVWLIIRRIRGAVH</sequence>
<protein>
    <submittedName>
        <fullName evidence="2">DUF3422 domain-containing protein</fullName>
    </submittedName>
</protein>
<dbReference type="InterPro" id="IPR021830">
    <property type="entry name" value="DUF3422"/>
</dbReference>
<feature type="transmembrane region" description="Helical" evidence="1">
    <location>
        <begin position="333"/>
        <end position="350"/>
    </location>
</feature>
<feature type="non-terminal residue" evidence="2">
    <location>
        <position position="1"/>
    </location>
</feature>